<evidence type="ECO:0000256" key="6">
    <source>
        <dbReference type="ARBA" id="ARBA00023132"/>
    </source>
</evidence>
<evidence type="ECO:0000313" key="10">
    <source>
        <dbReference type="EMBL" id="KAK7470817.1"/>
    </source>
</evidence>
<dbReference type="PANTHER" id="PTHR13257:SF0">
    <property type="entry name" value="NUCLEAR PORE COMPLEX PROTEIN NUP88"/>
    <property type="match status" value="1"/>
</dbReference>
<evidence type="ECO:0000256" key="3">
    <source>
        <dbReference type="ARBA" id="ARBA00022816"/>
    </source>
</evidence>
<feature type="region of interest" description="Disordered" evidence="9">
    <location>
        <begin position="1"/>
        <end position="37"/>
    </location>
</feature>
<feature type="compositionally biased region" description="Pro residues" evidence="9">
    <location>
        <begin position="560"/>
        <end position="570"/>
    </location>
</feature>
<evidence type="ECO:0000256" key="2">
    <source>
        <dbReference type="ARBA" id="ARBA00022448"/>
    </source>
</evidence>
<feature type="region of interest" description="Disordered" evidence="9">
    <location>
        <begin position="602"/>
        <end position="625"/>
    </location>
</feature>
<evidence type="ECO:0008006" key="12">
    <source>
        <dbReference type="Google" id="ProtNLM"/>
    </source>
</evidence>
<dbReference type="Proteomes" id="UP001498398">
    <property type="component" value="Unassembled WGS sequence"/>
</dbReference>
<keyword evidence="6" id="KW-0906">Nuclear pore complex</keyword>
<gene>
    <name evidence="10" type="ORF">VKT23_002235</name>
</gene>
<evidence type="ECO:0000256" key="1">
    <source>
        <dbReference type="ARBA" id="ARBA00004567"/>
    </source>
</evidence>
<keyword evidence="4" id="KW-0653">Protein transport</keyword>
<protein>
    <recommendedName>
        <fullName evidence="12">Nucleoporin nup82</fullName>
    </recommendedName>
</protein>
<feature type="compositionally biased region" description="Low complexity" evidence="9">
    <location>
        <begin position="18"/>
        <end position="30"/>
    </location>
</feature>
<evidence type="ECO:0000256" key="5">
    <source>
        <dbReference type="ARBA" id="ARBA00023010"/>
    </source>
</evidence>
<evidence type="ECO:0000313" key="11">
    <source>
        <dbReference type="Proteomes" id="UP001498398"/>
    </source>
</evidence>
<feature type="region of interest" description="Disordered" evidence="9">
    <location>
        <begin position="555"/>
        <end position="574"/>
    </location>
</feature>
<evidence type="ECO:0000256" key="9">
    <source>
        <dbReference type="SAM" id="MobiDB-lite"/>
    </source>
</evidence>
<dbReference type="PANTHER" id="PTHR13257">
    <property type="entry name" value="NUCLEOPORIN NUP84-RELATED"/>
    <property type="match status" value="1"/>
</dbReference>
<keyword evidence="8" id="KW-0175">Coiled coil</keyword>
<accession>A0ABR1K2K1</accession>
<keyword evidence="11" id="KW-1185">Reference proteome</keyword>
<keyword evidence="3" id="KW-0509">mRNA transport</keyword>
<reference evidence="10 11" key="1">
    <citation type="submission" date="2024-01" db="EMBL/GenBank/DDBJ databases">
        <title>A draft genome for the cacao thread blight pathogen Marasmiellus scandens.</title>
        <authorList>
            <person name="Baruah I.K."/>
            <person name="Leung J."/>
            <person name="Bukari Y."/>
            <person name="Amoako-Attah I."/>
            <person name="Meinhardt L.W."/>
            <person name="Bailey B.A."/>
            <person name="Cohen S.P."/>
        </authorList>
    </citation>
    <scope>NUCLEOTIDE SEQUENCE [LARGE SCALE GENOMIC DNA]</scope>
    <source>
        <strain evidence="10 11">GH-19</strain>
    </source>
</reference>
<keyword evidence="7" id="KW-0539">Nucleus</keyword>
<evidence type="ECO:0000256" key="7">
    <source>
        <dbReference type="ARBA" id="ARBA00023242"/>
    </source>
</evidence>
<dbReference type="InterPro" id="IPR037700">
    <property type="entry name" value="NUP88/NUP82"/>
</dbReference>
<proteinExistence type="predicted"/>
<keyword evidence="2" id="KW-0813">Transport</keyword>
<dbReference type="InterPro" id="IPR019321">
    <property type="entry name" value="Nucleoporin_Nup88"/>
</dbReference>
<evidence type="ECO:0000256" key="4">
    <source>
        <dbReference type="ARBA" id="ARBA00022927"/>
    </source>
</evidence>
<dbReference type="Pfam" id="PF10168">
    <property type="entry name" value="Nup88"/>
    <property type="match status" value="2"/>
</dbReference>
<keyword evidence="5" id="KW-0811">Translocation</keyword>
<sequence>MENDDAPSVILSGHPIFSPSKPSPGSQPSKTHWHSELSSKTLSQFTNDNEDDASLSGRRQVMLLRDTDLILAAGKSIRMSSLAGTKIHRSTSKSYKTLYTPNIEFDIHQIALNSNGKLLAVAGAFQVAVIVLPRAGYSRLVPETIDCKSVQVGQFYHSAQSAPPVAKIEWHPWGEGGSTLMVMTVDGKLREYDISVDAEEPQQVLSFVPERKSRKSFLAEDSADREVVSFTLGKGRADWGPLTVYALMKSGDVYSICPYMPQNASIPSVYVHSLECFILAKQEFLSQGNTSIASKNLSTLYDYQHKYISALIKQLPPGIVFPSPSRSVLMHPPSTIKSPPSRQGPFLLQPSPRTIDGSEGGDATDIVYLNFSQDYDKDLEGEGGMTENLGVILVAYQDGKVDFCLDVEKVEARWENKQNPNGDLPMLAVYETIDLGLVSMLAPLSSQDLLQGNYPVYLPDPINMDTIFVYHAFGVHALHLRPVLQNLIAMLHDEDNTTSSASELSTNTSVQPILSTFSVERKSSNPVIAVAIPDDVYLPYSILVLTSSMRVTSFTLTPQSEPPPPPPPKPLAIEGSEKSSLKLLDDGPPPYVSLLGNEPWKPPQVLSRPGGLPSNPKLSLPNGTQSELVLTPDTMRYLTTTVAHLSGQIHEIQLAHRGAEGRAALQSQELLRLTAKCRELIAKIDELKGTRIKTSEARLQTAQEEQKVLIRRLDRMLQTMMEKASPELSEYETKWFEELKRMKEDVIGSGKYDEGSLATRTKLLEREFARLMPSLKAMLEKEKLRRSRTAEATKSLGFSQAFELGERSNFERARISEVETDILKLAEKLDVTLGRPPTAQ</sequence>
<dbReference type="EMBL" id="JBANRG010000002">
    <property type="protein sequence ID" value="KAK7470817.1"/>
    <property type="molecule type" value="Genomic_DNA"/>
</dbReference>
<evidence type="ECO:0000256" key="8">
    <source>
        <dbReference type="SAM" id="Coils"/>
    </source>
</evidence>
<comment type="caution">
    <text evidence="10">The sequence shown here is derived from an EMBL/GenBank/DDBJ whole genome shotgun (WGS) entry which is preliminary data.</text>
</comment>
<name>A0ABR1K2K1_9AGAR</name>
<feature type="coiled-coil region" evidence="8">
    <location>
        <begin position="670"/>
        <end position="719"/>
    </location>
</feature>
<comment type="subcellular location">
    <subcellularLocation>
        <location evidence="1">Nucleus</location>
        <location evidence="1">Nuclear pore complex</location>
    </subcellularLocation>
</comment>
<organism evidence="10 11">
    <name type="scientific">Marasmiellus scandens</name>
    <dbReference type="NCBI Taxonomy" id="2682957"/>
    <lineage>
        <taxon>Eukaryota</taxon>
        <taxon>Fungi</taxon>
        <taxon>Dikarya</taxon>
        <taxon>Basidiomycota</taxon>
        <taxon>Agaricomycotina</taxon>
        <taxon>Agaricomycetes</taxon>
        <taxon>Agaricomycetidae</taxon>
        <taxon>Agaricales</taxon>
        <taxon>Marasmiineae</taxon>
        <taxon>Omphalotaceae</taxon>
        <taxon>Marasmiellus</taxon>
    </lineage>
</organism>